<reference evidence="3 4" key="1">
    <citation type="journal article" date="2023" name="Plants (Basel)">
        <title>Bridging the Gap: Combining Genomics and Transcriptomics Approaches to Understand Stylosanthes scabra, an Orphan Legume from the Brazilian Caatinga.</title>
        <authorList>
            <person name="Ferreira-Neto J.R.C."/>
            <person name="da Silva M.D."/>
            <person name="Binneck E."/>
            <person name="de Melo N.F."/>
            <person name="da Silva R.H."/>
            <person name="de Melo A.L.T.M."/>
            <person name="Pandolfi V."/>
            <person name="Bustamante F.O."/>
            <person name="Brasileiro-Vidal A.C."/>
            <person name="Benko-Iseppon A.M."/>
        </authorList>
    </citation>
    <scope>NUCLEOTIDE SEQUENCE [LARGE SCALE GENOMIC DNA]</scope>
    <source>
        <tissue evidence="3">Leaves</tissue>
    </source>
</reference>
<evidence type="ECO:0000313" key="3">
    <source>
        <dbReference type="EMBL" id="MED6185245.1"/>
    </source>
</evidence>
<feature type="signal peptide" evidence="2">
    <location>
        <begin position="1"/>
        <end position="26"/>
    </location>
</feature>
<proteinExistence type="predicted"/>
<keyword evidence="4" id="KW-1185">Reference proteome</keyword>
<evidence type="ECO:0000313" key="4">
    <source>
        <dbReference type="Proteomes" id="UP001341840"/>
    </source>
</evidence>
<feature type="region of interest" description="Disordered" evidence="1">
    <location>
        <begin position="40"/>
        <end position="72"/>
    </location>
</feature>
<feature type="compositionally biased region" description="Low complexity" evidence="1">
    <location>
        <begin position="50"/>
        <end position="64"/>
    </location>
</feature>
<feature type="chain" id="PRO_5045648093" evidence="2">
    <location>
        <begin position="27"/>
        <end position="251"/>
    </location>
</feature>
<evidence type="ECO:0000256" key="1">
    <source>
        <dbReference type="SAM" id="MobiDB-lite"/>
    </source>
</evidence>
<comment type="caution">
    <text evidence="3">The sequence shown here is derived from an EMBL/GenBank/DDBJ whole genome shotgun (WGS) entry which is preliminary data.</text>
</comment>
<sequence>MLVLHPMDNRPPKTFLSFALLFLVSSLHSPALINPHLRTARPQVDCSQDTTPPSTASPSTTPPSHFAYPPNHYASPPTHTAFRLRLLRLPPSHRVPPLCISAEPLRFFVEPLRVPPLCLRLRHLPPAHRVPPLREAPITAQSVVDSSLVRLPPLREDTARRDTTPPPSSTPHAEPLHLPPLRSDTTAVTESITTYPLCCQPAPFPQFKSKPSFEFVFVSINWWFRICCYFNLIKALDVYYTMQFIDLLDCL</sequence>
<gene>
    <name evidence="3" type="ORF">PIB30_055177</name>
</gene>
<evidence type="ECO:0000256" key="2">
    <source>
        <dbReference type="SAM" id="SignalP"/>
    </source>
</evidence>
<protein>
    <submittedName>
        <fullName evidence="3">Uncharacterized protein</fullName>
    </submittedName>
</protein>
<dbReference type="Proteomes" id="UP001341840">
    <property type="component" value="Unassembled WGS sequence"/>
</dbReference>
<name>A0ABU6WJH6_9FABA</name>
<organism evidence="3 4">
    <name type="scientific">Stylosanthes scabra</name>
    <dbReference type="NCBI Taxonomy" id="79078"/>
    <lineage>
        <taxon>Eukaryota</taxon>
        <taxon>Viridiplantae</taxon>
        <taxon>Streptophyta</taxon>
        <taxon>Embryophyta</taxon>
        <taxon>Tracheophyta</taxon>
        <taxon>Spermatophyta</taxon>
        <taxon>Magnoliopsida</taxon>
        <taxon>eudicotyledons</taxon>
        <taxon>Gunneridae</taxon>
        <taxon>Pentapetalae</taxon>
        <taxon>rosids</taxon>
        <taxon>fabids</taxon>
        <taxon>Fabales</taxon>
        <taxon>Fabaceae</taxon>
        <taxon>Papilionoideae</taxon>
        <taxon>50 kb inversion clade</taxon>
        <taxon>dalbergioids sensu lato</taxon>
        <taxon>Dalbergieae</taxon>
        <taxon>Pterocarpus clade</taxon>
        <taxon>Stylosanthes</taxon>
    </lineage>
</organism>
<feature type="compositionally biased region" description="Basic and acidic residues" evidence="1">
    <location>
        <begin position="154"/>
        <end position="163"/>
    </location>
</feature>
<keyword evidence="2" id="KW-0732">Signal</keyword>
<accession>A0ABU6WJH6</accession>
<feature type="region of interest" description="Disordered" evidence="1">
    <location>
        <begin position="154"/>
        <end position="181"/>
    </location>
</feature>
<dbReference type="EMBL" id="JASCZI010181670">
    <property type="protein sequence ID" value="MED6185245.1"/>
    <property type="molecule type" value="Genomic_DNA"/>
</dbReference>